<protein>
    <submittedName>
        <fullName evidence="1">Uncharacterized protein</fullName>
    </submittedName>
</protein>
<gene>
    <name evidence="1" type="ORF">Zmor_019609</name>
</gene>
<comment type="caution">
    <text evidence="1">The sequence shown here is derived from an EMBL/GenBank/DDBJ whole genome shotgun (WGS) entry which is preliminary data.</text>
</comment>
<organism evidence="1 2">
    <name type="scientific">Zophobas morio</name>
    <dbReference type="NCBI Taxonomy" id="2755281"/>
    <lineage>
        <taxon>Eukaryota</taxon>
        <taxon>Metazoa</taxon>
        <taxon>Ecdysozoa</taxon>
        <taxon>Arthropoda</taxon>
        <taxon>Hexapoda</taxon>
        <taxon>Insecta</taxon>
        <taxon>Pterygota</taxon>
        <taxon>Neoptera</taxon>
        <taxon>Endopterygota</taxon>
        <taxon>Coleoptera</taxon>
        <taxon>Polyphaga</taxon>
        <taxon>Cucujiformia</taxon>
        <taxon>Tenebrionidae</taxon>
        <taxon>Zophobas</taxon>
    </lineage>
</organism>
<keyword evidence="2" id="KW-1185">Reference proteome</keyword>
<sequence length="119" mass="12704">MPLCLHGKFPNKGLRDVLIWGANGRNGGSKNQFLQESSSGLGAAFRLGVEVGKFLMGACVRASLSLAGELNVWHSSTNRAGVNFDVIYLSHLVGVLLLLSSHMYCCNKIVGNWGVGDVV</sequence>
<accession>A0AA38I1V9</accession>
<proteinExistence type="predicted"/>
<dbReference type="EMBL" id="JALNTZ010000006">
    <property type="protein sequence ID" value="KAJ3647748.1"/>
    <property type="molecule type" value="Genomic_DNA"/>
</dbReference>
<evidence type="ECO:0000313" key="2">
    <source>
        <dbReference type="Proteomes" id="UP001168821"/>
    </source>
</evidence>
<reference evidence="1" key="1">
    <citation type="journal article" date="2023" name="G3 (Bethesda)">
        <title>Whole genome assemblies of Zophobas morio and Tenebrio molitor.</title>
        <authorList>
            <person name="Kaur S."/>
            <person name="Stinson S.A."/>
            <person name="diCenzo G.C."/>
        </authorList>
    </citation>
    <scope>NUCLEOTIDE SEQUENCE</scope>
    <source>
        <strain evidence="1">QUZm001</strain>
    </source>
</reference>
<name>A0AA38I1V9_9CUCU</name>
<evidence type="ECO:0000313" key="1">
    <source>
        <dbReference type="EMBL" id="KAJ3647748.1"/>
    </source>
</evidence>
<dbReference type="AlphaFoldDB" id="A0AA38I1V9"/>
<dbReference type="Proteomes" id="UP001168821">
    <property type="component" value="Unassembled WGS sequence"/>
</dbReference>